<evidence type="ECO:0000256" key="2">
    <source>
        <dbReference type="ARBA" id="ARBA00022768"/>
    </source>
</evidence>
<dbReference type="AlphaFoldDB" id="A0A286UT36"/>
<keyword evidence="4" id="KW-0809">Transit peptide</keyword>
<organism evidence="8 9">
    <name type="scientific">Pyrrhoderma noxium</name>
    <dbReference type="NCBI Taxonomy" id="2282107"/>
    <lineage>
        <taxon>Eukaryota</taxon>
        <taxon>Fungi</taxon>
        <taxon>Dikarya</taxon>
        <taxon>Basidiomycota</taxon>
        <taxon>Agaricomycotina</taxon>
        <taxon>Agaricomycetes</taxon>
        <taxon>Hymenochaetales</taxon>
        <taxon>Hymenochaetaceae</taxon>
        <taxon>Pyrrhoderma</taxon>
    </lineage>
</organism>
<sequence length="385" mass="41648">MLNLQLRKFVSSSSTKHLKTRVAWASARQYSSNEAPKASVKLIAELRKQTEVSMSKAREALIATNNDLSAALEWVKKDLEISGAKKAEKVGGRETKEGLIAVSVLSPGLGEGTGGVRAAMIELNCETDFVGRNDLFAKLSADIAHTCAYHAEEAIDFQENPTLLRPFNTEVLLDAPFIQKDPTQSLSSPESSVQSAIRDTIAKVGENITLRRAVSVVLSPAPPEVNAGLRVASFIHNALSIDRNLGRMGTLSLLYLQSPSLLKLFKDKEFREDLEKLERGLTRQIVGFDPRSIRHVSGDPEIALYKQPFALFPGAFAGQPVGPALDAWAVQKGLIVDGSDAGQGLAVSEFIKWGVGQDLSSGKVVSTLADEKDALDLKEEPKQSS</sequence>
<name>A0A286UT36_9AGAM</name>
<dbReference type="OrthoDB" id="277235at2759"/>
<dbReference type="GO" id="GO:0005739">
    <property type="term" value="C:mitochondrion"/>
    <property type="evidence" value="ECO:0007669"/>
    <property type="project" value="UniProtKB-SubCell"/>
</dbReference>
<proteinExistence type="inferred from homology"/>
<comment type="function">
    <text evidence="6">Associates with the EF-Tu.GDP complex and induces the exchange of GDP to GTP. It remains bound to the aminoacyl-tRNA.EF-Tu.GTP complex up to the GTP hydrolysis stage on the ribosome.</text>
</comment>
<reference evidence="8 9" key="1">
    <citation type="journal article" date="2017" name="Mol. Ecol.">
        <title>Comparative and population genomic landscape of Phellinus noxius: A hypervariable fungus causing root rot in trees.</title>
        <authorList>
            <person name="Chung C.L."/>
            <person name="Lee T.J."/>
            <person name="Akiba M."/>
            <person name="Lee H.H."/>
            <person name="Kuo T.H."/>
            <person name="Liu D."/>
            <person name="Ke H.M."/>
            <person name="Yokoi T."/>
            <person name="Roa M.B."/>
            <person name="Lu M.J."/>
            <person name="Chang Y.Y."/>
            <person name="Ann P.J."/>
            <person name="Tsai J.N."/>
            <person name="Chen C.Y."/>
            <person name="Tzean S.S."/>
            <person name="Ota Y."/>
            <person name="Hattori T."/>
            <person name="Sahashi N."/>
            <person name="Liou R.F."/>
            <person name="Kikuchi T."/>
            <person name="Tsai I.J."/>
        </authorList>
    </citation>
    <scope>NUCLEOTIDE SEQUENCE [LARGE SCALE GENOMIC DNA]</scope>
    <source>
        <strain evidence="8 9">FFPRI411160</strain>
    </source>
</reference>
<keyword evidence="2 6" id="KW-0251">Elongation factor</keyword>
<dbReference type="InParanoid" id="A0A286UT36"/>
<gene>
    <name evidence="6" type="primary">TSF1</name>
    <name evidence="8" type="ORF">PNOK_0268600</name>
</gene>
<dbReference type="InterPro" id="IPR036402">
    <property type="entry name" value="EF-Ts_dimer_sf"/>
</dbReference>
<protein>
    <recommendedName>
        <fullName evidence="6">Elongation factor Ts, mitochondrial</fullName>
        <shortName evidence="6">EF-Ts</shortName>
        <shortName evidence="6">EF-TsMt</shortName>
    </recommendedName>
</protein>
<feature type="domain" description="Translation elongation factor EFTs/EF1B dimerisation" evidence="7">
    <location>
        <begin position="118"/>
        <end position="249"/>
    </location>
</feature>
<dbReference type="EMBL" id="NBII01000002">
    <property type="protein sequence ID" value="PAV22729.1"/>
    <property type="molecule type" value="Genomic_DNA"/>
</dbReference>
<dbReference type="InterPro" id="IPR014039">
    <property type="entry name" value="Transl_elong_EFTs/EF1B_dimer"/>
</dbReference>
<keyword evidence="9" id="KW-1185">Reference proteome</keyword>
<dbReference type="Gene3D" id="3.30.479.20">
    <property type="entry name" value="Elongation factor Ts, dimerisation domain"/>
    <property type="match status" value="2"/>
</dbReference>
<evidence type="ECO:0000256" key="3">
    <source>
        <dbReference type="ARBA" id="ARBA00022917"/>
    </source>
</evidence>
<evidence type="ECO:0000256" key="4">
    <source>
        <dbReference type="ARBA" id="ARBA00022946"/>
    </source>
</evidence>
<evidence type="ECO:0000256" key="5">
    <source>
        <dbReference type="ARBA" id="ARBA00023128"/>
    </source>
</evidence>
<evidence type="ECO:0000313" key="8">
    <source>
        <dbReference type="EMBL" id="PAV22729.1"/>
    </source>
</evidence>
<dbReference type="PANTHER" id="PTHR11741:SF0">
    <property type="entry name" value="ELONGATION FACTOR TS, MITOCHONDRIAL"/>
    <property type="match status" value="1"/>
</dbReference>
<dbReference type="InterPro" id="IPR009060">
    <property type="entry name" value="UBA-like_sf"/>
</dbReference>
<dbReference type="GO" id="GO:0070125">
    <property type="term" value="P:mitochondrial translational elongation"/>
    <property type="evidence" value="ECO:0007669"/>
    <property type="project" value="TreeGrafter"/>
</dbReference>
<dbReference type="CDD" id="cd14275">
    <property type="entry name" value="UBA_EF-Ts"/>
    <property type="match status" value="1"/>
</dbReference>
<comment type="similarity">
    <text evidence="1 6">Belongs to the EF-Ts family.</text>
</comment>
<dbReference type="SUPFAM" id="SSF46934">
    <property type="entry name" value="UBA-like"/>
    <property type="match status" value="1"/>
</dbReference>
<dbReference type="Pfam" id="PF00889">
    <property type="entry name" value="EF_TS"/>
    <property type="match status" value="1"/>
</dbReference>
<comment type="caution">
    <text evidence="8">The sequence shown here is derived from an EMBL/GenBank/DDBJ whole genome shotgun (WGS) entry which is preliminary data.</text>
</comment>
<dbReference type="Proteomes" id="UP000217199">
    <property type="component" value="Unassembled WGS sequence"/>
</dbReference>
<dbReference type="Gene3D" id="1.10.8.10">
    <property type="entry name" value="DNA helicase RuvA subunit, C-terminal domain"/>
    <property type="match status" value="1"/>
</dbReference>
<evidence type="ECO:0000256" key="6">
    <source>
        <dbReference type="HAMAP-Rule" id="MF_03135"/>
    </source>
</evidence>
<keyword evidence="5 6" id="KW-0496">Mitochondrion</keyword>
<dbReference type="GO" id="GO:0003746">
    <property type="term" value="F:translation elongation factor activity"/>
    <property type="evidence" value="ECO:0007669"/>
    <property type="project" value="UniProtKB-UniRule"/>
</dbReference>
<dbReference type="STRING" id="2282107.A0A286UT36"/>
<comment type="subcellular location">
    <subcellularLocation>
        <location evidence="6">Mitochondrion</location>
    </subcellularLocation>
</comment>
<evidence type="ECO:0000259" key="7">
    <source>
        <dbReference type="Pfam" id="PF00889"/>
    </source>
</evidence>
<evidence type="ECO:0000313" key="9">
    <source>
        <dbReference type="Proteomes" id="UP000217199"/>
    </source>
</evidence>
<evidence type="ECO:0000256" key="1">
    <source>
        <dbReference type="ARBA" id="ARBA00005532"/>
    </source>
</evidence>
<dbReference type="SUPFAM" id="SSF54713">
    <property type="entry name" value="Elongation factor Ts (EF-Ts), dimerisation domain"/>
    <property type="match status" value="1"/>
</dbReference>
<keyword evidence="3 6" id="KW-0648">Protein biosynthesis</keyword>
<dbReference type="FunCoup" id="A0A286UT36">
    <property type="interactions" value="260"/>
</dbReference>
<dbReference type="InterPro" id="IPR001816">
    <property type="entry name" value="Transl_elong_EFTs/EF1B"/>
</dbReference>
<dbReference type="PANTHER" id="PTHR11741">
    <property type="entry name" value="ELONGATION FACTOR TS"/>
    <property type="match status" value="1"/>
</dbReference>
<accession>A0A286UT36</accession>
<dbReference type="HAMAP" id="MF_00050">
    <property type="entry name" value="EF_Ts"/>
    <property type="match status" value="1"/>
</dbReference>